<reference evidence="1" key="1">
    <citation type="submission" date="2016-04" db="EMBL/GenBank/DDBJ databases">
        <authorList>
            <person name="Evans L.H."/>
            <person name="Alamgir A."/>
            <person name="Owens N."/>
            <person name="Weber N.D."/>
            <person name="Virtaneva K."/>
            <person name="Barbian K."/>
            <person name="Babar A."/>
            <person name="Rosenke K."/>
        </authorList>
    </citation>
    <scope>NUCLEOTIDE SEQUENCE</scope>
    <source>
        <strain evidence="1">86</strain>
    </source>
</reference>
<gene>
    <name evidence="1" type="ORF">KL86DPRO_10884</name>
</gene>
<sequence length="192" mass="20782">MMPTVNVTKTFDNTAAIRRAVQKLTEQDVFIGVPEDKAAREAAGDTGISNAYLAYIHEHGVPEKNIPARAALIPGIQDIQAEATEILKDTAKKALEGNEGAVDTGLNKIGLLGQNAVRARFVSNDWAPLADSTLDRRKKVSETVTAKGKTVKKMGKSRRERGAINPLIDTSGLRKAYTYVIRKKGNTALVVK</sequence>
<accession>A0A212J7V9</accession>
<dbReference type="AlphaFoldDB" id="A0A212J7V9"/>
<name>A0A212J7V9_9DELT</name>
<organism evidence="1">
    <name type="scientific">uncultured delta proteobacterium</name>
    <dbReference type="NCBI Taxonomy" id="34034"/>
    <lineage>
        <taxon>Bacteria</taxon>
        <taxon>Deltaproteobacteria</taxon>
        <taxon>environmental samples</taxon>
    </lineage>
</organism>
<evidence type="ECO:0000313" key="1">
    <source>
        <dbReference type="EMBL" id="SBV95531.1"/>
    </source>
</evidence>
<dbReference type="EMBL" id="FLUQ01000001">
    <property type="protein sequence ID" value="SBV95531.1"/>
    <property type="molecule type" value="Genomic_DNA"/>
</dbReference>
<protein>
    <submittedName>
        <fullName evidence="1">Uncharacterized protein</fullName>
    </submittedName>
</protein>
<proteinExistence type="predicted"/>